<dbReference type="InterPro" id="IPR016181">
    <property type="entry name" value="Acyl_CoA_acyltransferase"/>
</dbReference>
<feature type="domain" description="N-acetyltransferase" evidence="1">
    <location>
        <begin position="1"/>
        <end position="159"/>
    </location>
</feature>
<dbReference type="InterPro" id="IPR000182">
    <property type="entry name" value="GNAT_dom"/>
</dbReference>
<evidence type="ECO:0000313" key="3">
    <source>
        <dbReference type="Proteomes" id="UP000199656"/>
    </source>
</evidence>
<keyword evidence="3" id="KW-1185">Reference proteome</keyword>
<organism evidence="2 3">
    <name type="scientific">Chitinophaga terrae</name>
    <name type="common">ex Kim and Jung 2007</name>
    <dbReference type="NCBI Taxonomy" id="408074"/>
    <lineage>
        <taxon>Bacteria</taxon>
        <taxon>Pseudomonadati</taxon>
        <taxon>Bacteroidota</taxon>
        <taxon>Chitinophagia</taxon>
        <taxon>Chitinophagales</taxon>
        <taxon>Chitinophagaceae</taxon>
        <taxon>Chitinophaga</taxon>
    </lineage>
</organism>
<dbReference type="OrthoDB" id="758560at2"/>
<dbReference type="CDD" id="cd04301">
    <property type="entry name" value="NAT_SF"/>
    <property type="match status" value="1"/>
</dbReference>
<dbReference type="GO" id="GO:0016747">
    <property type="term" value="F:acyltransferase activity, transferring groups other than amino-acyl groups"/>
    <property type="evidence" value="ECO:0007669"/>
    <property type="project" value="InterPro"/>
</dbReference>
<proteinExistence type="predicted"/>
<dbReference type="Pfam" id="PF00583">
    <property type="entry name" value="Acetyltransf_1"/>
    <property type="match status" value="1"/>
</dbReference>
<reference evidence="3" key="1">
    <citation type="submission" date="2016-10" db="EMBL/GenBank/DDBJ databases">
        <authorList>
            <person name="Varghese N."/>
            <person name="Submissions S."/>
        </authorList>
    </citation>
    <scope>NUCLEOTIDE SEQUENCE [LARGE SCALE GENOMIC DNA]</scope>
    <source>
        <strain evidence="3">DSM 23920</strain>
    </source>
</reference>
<dbReference type="EMBL" id="FNRL01000024">
    <property type="protein sequence ID" value="SEA95832.1"/>
    <property type="molecule type" value="Genomic_DNA"/>
</dbReference>
<evidence type="ECO:0000313" key="2">
    <source>
        <dbReference type="EMBL" id="SEA95832.1"/>
    </source>
</evidence>
<dbReference type="RefSeq" id="WP_089764180.1">
    <property type="nucleotide sequence ID" value="NZ_BKAT01000043.1"/>
</dbReference>
<keyword evidence="2" id="KW-0808">Transferase</keyword>
<dbReference type="Proteomes" id="UP000199656">
    <property type="component" value="Unassembled WGS sequence"/>
</dbReference>
<evidence type="ECO:0000259" key="1">
    <source>
        <dbReference type="PROSITE" id="PS51186"/>
    </source>
</evidence>
<dbReference type="PROSITE" id="PS51186">
    <property type="entry name" value="GNAT"/>
    <property type="match status" value="1"/>
</dbReference>
<dbReference type="Gene3D" id="3.40.630.30">
    <property type="match status" value="1"/>
</dbReference>
<name>A0A1H4FH68_9BACT</name>
<dbReference type="STRING" id="408074.SAMN05660909_04359"/>
<gene>
    <name evidence="2" type="ORF">SAMN05660909_04359</name>
</gene>
<accession>A0A1H4FH68</accession>
<dbReference type="AlphaFoldDB" id="A0A1H4FH68"/>
<dbReference type="SUPFAM" id="SSF55729">
    <property type="entry name" value="Acyl-CoA N-acyltransferases (Nat)"/>
    <property type="match status" value="1"/>
</dbReference>
<sequence length="168" mass="18877">MEIINSTTADIDAIFDLLNSGTAYQHRIGAKPWAGFERELIETDVREKRAWKIVENGTMVCTFSLTFNDPDIWQEKDTPDAIYIHRISVHPDHHGKGYVKKIVEWSKAYAKSLNKTLVRMDTTGGNDKLNNYYVSCGFTLLGTVHVPKSPALPAHYTGGYSALFELAV</sequence>
<protein>
    <submittedName>
        <fullName evidence="2">Acetyltransferase (GNAT) family protein</fullName>
    </submittedName>
</protein>